<reference evidence="2 3" key="1">
    <citation type="submission" date="2024-12" db="EMBL/GenBank/DDBJ databases">
        <title>Forecasting of Potato common scab and diversities of Pathogenic streptomyces spp. in china.</title>
        <authorList>
            <person name="Handique U."/>
            <person name="Wu J."/>
        </authorList>
    </citation>
    <scope>NUCLEOTIDE SEQUENCE [LARGE SCALE GENOMIC DNA]</scope>
    <source>
        <strain evidence="2 3">ZRIMU1585</strain>
    </source>
</reference>
<keyword evidence="3" id="KW-1185">Reference proteome</keyword>
<gene>
    <name evidence="2" type="ORF">ACKI1S_27380</name>
</gene>
<sequence>MKRFLIGLVLGASSSGITWTVTQDRGWTAVVGLVVLVLVWIGEFILNDLL</sequence>
<proteinExistence type="predicted"/>
<keyword evidence="1" id="KW-0812">Transmembrane</keyword>
<evidence type="ECO:0000313" key="2">
    <source>
        <dbReference type="EMBL" id="MFM9649858.1"/>
    </source>
</evidence>
<name>A0ABW9IRV3_STRGJ</name>
<comment type="caution">
    <text evidence="2">The sequence shown here is derived from an EMBL/GenBank/DDBJ whole genome shotgun (WGS) entry which is preliminary data.</text>
</comment>
<keyword evidence="1" id="KW-0472">Membrane</keyword>
<protein>
    <recommendedName>
        <fullName evidence="4">Phosphatidate cytidylyltransferase</fullName>
    </recommendedName>
</protein>
<dbReference type="RefSeq" id="WP_369279746.1">
    <property type="nucleotide sequence ID" value="NZ_JBJVMW010000010.1"/>
</dbReference>
<organism evidence="2 3">
    <name type="scientific">Streptomyces galilaeus</name>
    <dbReference type="NCBI Taxonomy" id="33899"/>
    <lineage>
        <taxon>Bacteria</taxon>
        <taxon>Bacillati</taxon>
        <taxon>Actinomycetota</taxon>
        <taxon>Actinomycetes</taxon>
        <taxon>Kitasatosporales</taxon>
        <taxon>Streptomycetaceae</taxon>
        <taxon>Streptomyces</taxon>
    </lineage>
</organism>
<feature type="transmembrane region" description="Helical" evidence="1">
    <location>
        <begin position="26"/>
        <end position="46"/>
    </location>
</feature>
<dbReference type="EMBL" id="JBJVNE010000014">
    <property type="protein sequence ID" value="MFM9649858.1"/>
    <property type="molecule type" value="Genomic_DNA"/>
</dbReference>
<dbReference type="Proteomes" id="UP001631993">
    <property type="component" value="Unassembled WGS sequence"/>
</dbReference>
<evidence type="ECO:0008006" key="4">
    <source>
        <dbReference type="Google" id="ProtNLM"/>
    </source>
</evidence>
<keyword evidence="1" id="KW-1133">Transmembrane helix</keyword>
<evidence type="ECO:0000313" key="3">
    <source>
        <dbReference type="Proteomes" id="UP001631993"/>
    </source>
</evidence>
<accession>A0ABW9IRV3</accession>
<evidence type="ECO:0000256" key="1">
    <source>
        <dbReference type="SAM" id="Phobius"/>
    </source>
</evidence>